<dbReference type="NCBIfam" id="NF006140">
    <property type="entry name" value="PRK08290.1"/>
    <property type="match status" value="1"/>
</dbReference>
<feature type="compositionally biased region" description="Basic and acidic residues" evidence="2">
    <location>
        <begin position="275"/>
        <end position="285"/>
    </location>
</feature>
<dbReference type="CDD" id="cd06558">
    <property type="entry name" value="crotonase-like"/>
    <property type="match status" value="1"/>
</dbReference>
<gene>
    <name evidence="4" type="ORF">METZ01_LOCUS80106</name>
</gene>
<dbReference type="InterPro" id="IPR029045">
    <property type="entry name" value="ClpP/crotonase-like_dom_sf"/>
</dbReference>
<keyword evidence="3" id="KW-1133">Transmembrane helix</keyword>
<name>A0A381UGC2_9ZZZZ</name>
<comment type="similarity">
    <text evidence="1">Belongs to the enoyl-CoA hydratase/isomerase family.</text>
</comment>
<sequence length="297" mass="33961">MPKKKQNYIIYKRKGSISLITLNRPEYSNAQNGAMTYQLDDAFRKAMDDEKVKVIVLKGAGKHFCAGHDIGTPDRDLDKSYDLKSMWYDHTKKEGGEFYYAREQEVYLGMCRRWRDIPKPTIAMVHGACIAAGLALAWVCDLIIASEESFFSDPTLKMGLPGIEYFGHPFELNPRIAKEFLFLGERMSAARAYQMGMLNKVVSLDNLEKETMKIAEKLTDIPSLAVTLTKQSINHIEDLQGHRVGMDATFGYHHFAHTHNELVEGEYLAGYNAKKLERRSEAQEKNKKKKRNKKKKS</sequence>
<evidence type="ECO:0000256" key="1">
    <source>
        <dbReference type="ARBA" id="ARBA00005254"/>
    </source>
</evidence>
<dbReference type="PANTHER" id="PTHR43802">
    <property type="entry name" value="ENOYL-COA HYDRATASE"/>
    <property type="match status" value="1"/>
</dbReference>
<dbReference type="Gene3D" id="3.90.226.10">
    <property type="entry name" value="2-enoyl-CoA Hydratase, Chain A, domain 1"/>
    <property type="match status" value="1"/>
</dbReference>
<evidence type="ECO:0000256" key="2">
    <source>
        <dbReference type="SAM" id="MobiDB-lite"/>
    </source>
</evidence>
<dbReference type="SUPFAM" id="SSF52096">
    <property type="entry name" value="ClpP/crotonase"/>
    <property type="match status" value="1"/>
</dbReference>
<dbReference type="EMBL" id="UINC01006392">
    <property type="protein sequence ID" value="SVA27252.1"/>
    <property type="molecule type" value="Genomic_DNA"/>
</dbReference>
<dbReference type="AlphaFoldDB" id="A0A381UGC2"/>
<dbReference type="PANTHER" id="PTHR43802:SF1">
    <property type="entry name" value="IP11341P-RELATED"/>
    <property type="match status" value="1"/>
</dbReference>
<feature type="compositionally biased region" description="Basic residues" evidence="2">
    <location>
        <begin position="286"/>
        <end position="297"/>
    </location>
</feature>
<evidence type="ECO:0000256" key="3">
    <source>
        <dbReference type="SAM" id="Phobius"/>
    </source>
</evidence>
<reference evidence="4" key="1">
    <citation type="submission" date="2018-05" db="EMBL/GenBank/DDBJ databases">
        <authorList>
            <person name="Lanie J.A."/>
            <person name="Ng W.-L."/>
            <person name="Kazmierczak K.M."/>
            <person name="Andrzejewski T.M."/>
            <person name="Davidsen T.M."/>
            <person name="Wayne K.J."/>
            <person name="Tettelin H."/>
            <person name="Glass J.I."/>
            <person name="Rusch D."/>
            <person name="Podicherti R."/>
            <person name="Tsui H.-C.T."/>
            <person name="Winkler M.E."/>
        </authorList>
    </citation>
    <scope>NUCLEOTIDE SEQUENCE</scope>
</reference>
<evidence type="ECO:0008006" key="5">
    <source>
        <dbReference type="Google" id="ProtNLM"/>
    </source>
</evidence>
<evidence type="ECO:0000313" key="4">
    <source>
        <dbReference type="EMBL" id="SVA27252.1"/>
    </source>
</evidence>
<accession>A0A381UGC2</accession>
<feature type="transmembrane region" description="Helical" evidence="3">
    <location>
        <begin position="122"/>
        <end position="145"/>
    </location>
</feature>
<feature type="region of interest" description="Disordered" evidence="2">
    <location>
        <begin position="275"/>
        <end position="297"/>
    </location>
</feature>
<dbReference type="Pfam" id="PF00378">
    <property type="entry name" value="ECH_1"/>
    <property type="match status" value="1"/>
</dbReference>
<keyword evidence="3" id="KW-0812">Transmembrane</keyword>
<keyword evidence="3" id="KW-0472">Membrane</keyword>
<dbReference type="InterPro" id="IPR001753">
    <property type="entry name" value="Enoyl-CoA_hydra/iso"/>
</dbReference>
<organism evidence="4">
    <name type="scientific">marine metagenome</name>
    <dbReference type="NCBI Taxonomy" id="408172"/>
    <lineage>
        <taxon>unclassified sequences</taxon>
        <taxon>metagenomes</taxon>
        <taxon>ecological metagenomes</taxon>
    </lineage>
</organism>
<protein>
    <recommendedName>
        <fullName evidence="5">Enoyl-CoA hydratase</fullName>
    </recommendedName>
</protein>
<proteinExistence type="inferred from homology"/>